<comment type="caution">
    <text evidence="2">The sequence shown here is derived from an EMBL/GenBank/DDBJ whole genome shotgun (WGS) entry which is preliminary data.</text>
</comment>
<evidence type="ECO:0000256" key="1">
    <source>
        <dbReference type="SAM" id="MobiDB-lite"/>
    </source>
</evidence>
<dbReference type="EMBL" id="JAANQT010003359">
    <property type="protein sequence ID" value="KAG1301122.1"/>
    <property type="molecule type" value="Genomic_DNA"/>
</dbReference>
<dbReference type="AlphaFoldDB" id="A0A9P6WXV7"/>
<dbReference type="Proteomes" id="UP000716291">
    <property type="component" value="Unassembled WGS sequence"/>
</dbReference>
<organism evidence="2 3">
    <name type="scientific">Rhizopus oryzae</name>
    <name type="common">Mucormycosis agent</name>
    <name type="synonym">Rhizopus arrhizus var. delemar</name>
    <dbReference type="NCBI Taxonomy" id="64495"/>
    <lineage>
        <taxon>Eukaryota</taxon>
        <taxon>Fungi</taxon>
        <taxon>Fungi incertae sedis</taxon>
        <taxon>Mucoromycota</taxon>
        <taxon>Mucoromycotina</taxon>
        <taxon>Mucoromycetes</taxon>
        <taxon>Mucorales</taxon>
        <taxon>Mucorineae</taxon>
        <taxon>Rhizopodaceae</taxon>
        <taxon>Rhizopus</taxon>
    </lineage>
</organism>
<proteinExistence type="predicted"/>
<accession>A0A9P6WXV7</accession>
<evidence type="ECO:0000313" key="2">
    <source>
        <dbReference type="EMBL" id="KAG1301122.1"/>
    </source>
</evidence>
<evidence type="ECO:0000313" key="3">
    <source>
        <dbReference type="Proteomes" id="UP000716291"/>
    </source>
</evidence>
<dbReference type="OrthoDB" id="2247769at2759"/>
<sequence>MSFEEEIETKRLQDKLGYADVNQKPPKPNTNTHITIKEPRPQRPIPALERKKSSLLSPPLERSDSFKGKEKEECFCQKKLDTAEDIKEMATRLYEMADRMLQSLSLDELKSSSTPSVMRRSGHHSPPEGYQRQRYNKSADVYPPKERYSRVPPPIPYSAYYYPPPIPHHPLPSHLTGTAEYDNPPVDLYYIPKYPRRRKSMSHVPLDDNEDELYYNPRQLKRKDSARRLPHYDYYYDTYYYE</sequence>
<protein>
    <submittedName>
        <fullName evidence="2">Uncharacterized protein</fullName>
    </submittedName>
</protein>
<reference evidence="2" key="1">
    <citation type="journal article" date="2020" name="Microb. Genom.">
        <title>Genetic diversity of clinical and environmental Mucorales isolates obtained from an investigation of mucormycosis cases among solid organ transplant recipients.</title>
        <authorList>
            <person name="Nguyen M.H."/>
            <person name="Kaul D."/>
            <person name="Muto C."/>
            <person name="Cheng S.J."/>
            <person name="Richter R.A."/>
            <person name="Bruno V.M."/>
            <person name="Liu G."/>
            <person name="Beyhan S."/>
            <person name="Sundermann A.J."/>
            <person name="Mounaud S."/>
            <person name="Pasculle A.W."/>
            <person name="Nierman W.C."/>
            <person name="Driscoll E."/>
            <person name="Cumbie R."/>
            <person name="Clancy C.J."/>
            <person name="Dupont C.L."/>
        </authorList>
    </citation>
    <scope>NUCLEOTIDE SEQUENCE</scope>
    <source>
        <strain evidence="2">GL11</strain>
    </source>
</reference>
<feature type="region of interest" description="Disordered" evidence="1">
    <location>
        <begin position="109"/>
        <end position="147"/>
    </location>
</feature>
<gene>
    <name evidence="2" type="ORF">G6F64_012081</name>
</gene>
<keyword evidence="3" id="KW-1185">Reference proteome</keyword>
<feature type="region of interest" description="Disordered" evidence="1">
    <location>
        <begin position="1"/>
        <end position="68"/>
    </location>
</feature>
<name>A0A9P6WXV7_RHIOR</name>